<evidence type="ECO:0000256" key="2">
    <source>
        <dbReference type="ARBA" id="ARBA00023015"/>
    </source>
</evidence>
<keyword evidence="3" id="KW-0731">Sigma factor</keyword>
<dbReference type="InterPro" id="IPR039425">
    <property type="entry name" value="RNA_pol_sigma-70-like"/>
</dbReference>
<evidence type="ECO:0000313" key="7">
    <source>
        <dbReference type="EMBL" id="MFD2318849.1"/>
    </source>
</evidence>
<comment type="similarity">
    <text evidence="1">Belongs to the sigma-70 factor family. ECF subfamily.</text>
</comment>
<dbReference type="SUPFAM" id="SSF88659">
    <property type="entry name" value="Sigma3 and sigma4 domains of RNA polymerase sigma factors"/>
    <property type="match status" value="1"/>
</dbReference>
<dbReference type="InterPro" id="IPR007627">
    <property type="entry name" value="RNA_pol_sigma70_r2"/>
</dbReference>
<keyword evidence="8" id="KW-1185">Reference proteome</keyword>
<dbReference type="EMBL" id="JBHUIG010000006">
    <property type="protein sequence ID" value="MFD2318849.1"/>
    <property type="molecule type" value="Genomic_DNA"/>
</dbReference>
<evidence type="ECO:0000256" key="4">
    <source>
        <dbReference type="ARBA" id="ARBA00023163"/>
    </source>
</evidence>
<evidence type="ECO:0000256" key="1">
    <source>
        <dbReference type="ARBA" id="ARBA00010641"/>
    </source>
</evidence>
<dbReference type="Gene3D" id="1.10.10.10">
    <property type="entry name" value="Winged helix-like DNA-binding domain superfamily/Winged helix DNA-binding domain"/>
    <property type="match status" value="1"/>
</dbReference>
<feature type="domain" description="RNA polymerase sigma factor 70 region 4 type 2" evidence="6">
    <location>
        <begin position="126"/>
        <end position="176"/>
    </location>
</feature>
<reference evidence="8" key="1">
    <citation type="journal article" date="2019" name="Int. J. Syst. Evol. Microbiol.">
        <title>The Global Catalogue of Microorganisms (GCM) 10K type strain sequencing project: providing services to taxonomists for standard genome sequencing and annotation.</title>
        <authorList>
            <consortium name="The Broad Institute Genomics Platform"/>
            <consortium name="The Broad Institute Genome Sequencing Center for Infectious Disease"/>
            <person name="Wu L."/>
            <person name="Ma J."/>
        </authorList>
    </citation>
    <scope>NUCLEOTIDE SEQUENCE [LARGE SCALE GENOMIC DNA]</scope>
    <source>
        <strain evidence="8">CCUG 62793</strain>
    </source>
</reference>
<gene>
    <name evidence="7" type="ORF">ACFSPV_09040</name>
</gene>
<dbReference type="RefSeq" id="WP_310889410.1">
    <property type="nucleotide sequence ID" value="NZ_JBHSIH010000001.1"/>
</dbReference>
<dbReference type="CDD" id="cd06171">
    <property type="entry name" value="Sigma70_r4"/>
    <property type="match status" value="1"/>
</dbReference>
<comment type="caution">
    <text evidence="7">The sequence shown here is derived from an EMBL/GenBank/DDBJ whole genome shotgun (WGS) entry which is preliminary data.</text>
</comment>
<evidence type="ECO:0000313" key="8">
    <source>
        <dbReference type="Proteomes" id="UP001597287"/>
    </source>
</evidence>
<dbReference type="Pfam" id="PF04542">
    <property type="entry name" value="Sigma70_r2"/>
    <property type="match status" value="1"/>
</dbReference>
<evidence type="ECO:0000259" key="6">
    <source>
        <dbReference type="Pfam" id="PF08281"/>
    </source>
</evidence>
<accession>A0ABW5EP60</accession>
<dbReference type="NCBIfam" id="TIGR02937">
    <property type="entry name" value="sigma70-ECF"/>
    <property type="match status" value="1"/>
</dbReference>
<dbReference type="InterPro" id="IPR013324">
    <property type="entry name" value="RNA_pol_sigma_r3/r4-like"/>
</dbReference>
<dbReference type="PANTHER" id="PTHR43133">
    <property type="entry name" value="RNA POLYMERASE ECF-TYPE SIGMA FACTO"/>
    <property type="match status" value="1"/>
</dbReference>
<feature type="domain" description="RNA polymerase sigma-70 region 2" evidence="5">
    <location>
        <begin position="22"/>
        <end position="87"/>
    </location>
</feature>
<evidence type="ECO:0000259" key="5">
    <source>
        <dbReference type="Pfam" id="PF04542"/>
    </source>
</evidence>
<dbReference type="InterPro" id="IPR013325">
    <property type="entry name" value="RNA_pol_sigma_r2"/>
</dbReference>
<dbReference type="PANTHER" id="PTHR43133:SF63">
    <property type="entry name" value="RNA POLYMERASE SIGMA FACTOR FECI-RELATED"/>
    <property type="match status" value="1"/>
</dbReference>
<dbReference type="Proteomes" id="UP001597287">
    <property type="component" value="Unassembled WGS sequence"/>
</dbReference>
<sequence length="211" mass="23479">MKHDPFAAAQGGMAPPSALATLYARWRQPLVRLLQGRLGSRAQAEDTAQQVFAQMAASGRLPEEGKEQAYLSRAASNLAVDQWRRLGAEQAIDMVPAEDCGDELQALPADDRHDPARQAQNRQYLARLDDALGELPERQREAFTLHVMEGFTQEEVAQRMDISLRMVSRHVSRAYAYCELRLQYGSMEQMQRLLADAAPPSEHAPGRGPTP</sequence>
<name>A0ABW5EP60_9BURK</name>
<dbReference type="InterPro" id="IPR036388">
    <property type="entry name" value="WH-like_DNA-bd_sf"/>
</dbReference>
<evidence type="ECO:0000256" key="3">
    <source>
        <dbReference type="ARBA" id="ARBA00023082"/>
    </source>
</evidence>
<protein>
    <submittedName>
        <fullName evidence="7">RNA polymerase sigma factor</fullName>
    </submittedName>
</protein>
<dbReference type="InterPro" id="IPR013249">
    <property type="entry name" value="RNA_pol_sigma70_r4_t2"/>
</dbReference>
<dbReference type="Pfam" id="PF08281">
    <property type="entry name" value="Sigma70_r4_2"/>
    <property type="match status" value="1"/>
</dbReference>
<dbReference type="SUPFAM" id="SSF88946">
    <property type="entry name" value="Sigma2 domain of RNA polymerase sigma factors"/>
    <property type="match status" value="1"/>
</dbReference>
<organism evidence="7 8">
    <name type="scientific">Delftia deserti</name>
    <dbReference type="NCBI Taxonomy" id="1651218"/>
    <lineage>
        <taxon>Bacteria</taxon>
        <taxon>Pseudomonadati</taxon>
        <taxon>Pseudomonadota</taxon>
        <taxon>Betaproteobacteria</taxon>
        <taxon>Burkholderiales</taxon>
        <taxon>Comamonadaceae</taxon>
        <taxon>Delftia</taxon>
    </lineage>
</organism>
<proteinExistence type="inferred from homology"/>
<keyword evidence="4" id="KW-0804">Transcription</keyword>
<dbReference type="InterPro" id="IPR014284">
    <property type="entry name" value="RNA_pol_sigma-70_dom"/>
</dbReference>
<keyword evidence="2" id="KW-0805">Transcription regulation</keyword>
<dbReference type="Gene3D" id="1.10.1740.10">
    <property type="match status" value="1"/>
</dbReference>